<feature type="compositionally biased region" description="Basic and acidic residues" evidence="1">
    <location>
        <begin position="188"/>
        <end position="198"/>
    </location>
</feature>
<dbReference type="OrthoDB" id="5209965at2759"/>
<evidence type="ECO:0000313" key="3">
    <source>
        <dbReference type="Proteomes" id="UP000241462"/>
    </source>
</evidence>
<feature type="compositionally biased region" description="Basic and acidic residues" evidence="1">
    <location>
        <begin position="107"/>
        <end position="128"/>
    </location>
</feature>
<dbReference type="AlphaFoldDB" id="A0A2T3AE62"/>
<feature type="region of interest" description="Disordered" evidence="1">
    <location>
        <begin position="174"/>
        <end position="216"/>
    </location>
</feature>
<keyword evidence="3" id="KW-1185">Reference proteome</keyword>
<dbReference type="EMBL" id="KZ678403">
    <property type="protein sequence ID" value="PSR93949.1"/>
    <property type="molecule type" value="Genomic_DNA"/>
</dbReference>
<name>A0A2T3AE62_9PEZI</name>
<evidence type="ECO:0000256" key="1">
    <source>
        <dbReference type="SAM" id="MobiDB-lite"/>
    </source>
</evidence>
<reference evidence="2 3" key="1">
    <citation type="journal article" date="2018" name="Mycol. Prog.">
        <title>Coniella lustricola, a new species from submerged detritus.</title>
        <authorList>
            <person name="Raudabaugh D.B."/>
            <person name="Iturriaga T."/>
            <person name="Carver A."/>
            <person name="Mondo S."/>
            <person name="Pangilinan J."/>
            <person name="Lipzen A."/>
            <person name="He G."/>
            <person name="Amirebrahimi M."/>
            <person name="Grigoriev I.V."/>
            <person name="Miller A.N."/>
        </authorList>
    </citation>
    <scope>NUCLEOTIDE SEQUENCE [LARGE SCALE GENOMIC DNA]</scope>
    <source>
        <strain evidence="2 3">B22-T-1</strain>
    </source>
</reference>
<dbReference type="InParanoid" id="A0A2T3AE62"/>
<proteinExistence type="predicted"/>
<feature type="compositionally biased region" description="Basic and acidic residues" evidence="1">
    <location>
        <begin position="140"/>
        <end position="149"/>
    </location>
</feature>
<protein>
    <submittedName>
        <fullName evidence="2">Uncharacterized protein</fullName>
    </submittedName>
</protein>
<sequence>MVAGSRLGQSNMDLLILVTKRAAALCNRGITGKDLAITVTTSLATYHRGLQQSIMIRTPLTEALVVTRAGGQRVEPQQEPATTRERLSSLQTKSAPSLQTVAAQSPTEDKAKDFREEQNEESFREARKNLIHYSPAPDEQNTKLPHDNSQRTSTSNAHPLQAQATLEAELSSVNAETASPLAGPSSVDKGKAREELRRQSRQSVGQSTNKVPDEHNCGWKQKYDELQRKAGSQNTPDDIGLESLTIVLHMKGRDDLVINTDLRKVT</sequence>
<gene>
    <name evidence="2" type="ORF">BD289DRAFT_451630</name>
</gene>
<feature type="region of interest" description="Disordered" evidence="1">
    <location>
        <begin position="70"/>
        <end position="158"/>
    </location>
</feature>
<accession>A0A2T3AE62</accession>
<evidence type="ECO:0000313" key="2">
    <source>
        <dbReference type="EMBL" id="PSR93949.1"/>
    </source>
</evidence>
<dbReference type="Proteomes" id="UP000241462">
    <property type="component" value="Unassembled WGS sequence"/>
</dbReference>
<organism evidence="2 3">
    <name type="scientific">Coniella lustricola</name>
    <dbReference type="NCBI Taxonomy" id="2025994"/>
    <lineage>
        <taxon>Eukaryota</taxon>
        <taxon>Fungi</taxon>
        <taxon>Dikarya</taxon>
        <taxon>Ascomycota</taxon>
        <taxon>Pezizomycotina</taxon>
        <taxon>Sordariomycetes</taxon>
        <taxon>Sordariomycetidae</taxon>
        <taxon>Diaporthales</taxon>
        <taxon>Schizoparmaceae</taxon>
        <taxon>Coniella</taxon>
    </lineage>
</organism>
<feature type="compositionally biased region" description="Polar residues" evidence="1">
    <location>
        <begin position="88"/>
        <end position="106"/>
    </location>
</feature>
<feature type="compositionally biased region" description="Polar residues" evidence="1">
    <location>
        <begin position="201"/>
        <end position="210"/>
    </location>
</feature>